<keyword evidence="2" id="KW-1185">Reference proteome</keyword>
<dbReference type="EMBL" id="VSRR010003660">
    <property type="protein sequence ID" value="MPC37010.1"/>
    <property type="molecule type" value="Genomic_DNA"/>
</dbReference>
<dbReference type="Proteomes" id="UP000324222">
    <property type="component" value="Unassembled WGS sequence"/>
</dbReference>
<comment type="caution">
    <text evidence="1">The sequence shown here is derived from an EMBL/GenBank/DDBJ whole genome shotgun (WGS) entry which is preliminary data.</text>
</comment>
<dbReference type="AlphaFoldDB" id="A0A5B7EQJ8"/>
<reference evidence="1 2" key="1">
    <citation type="submission" date="2019-05" db="EMBL/GenBank/DDBJ databases">
        <title>Another draft genome of Portunus trituberculatus and its Hox gene families provides insights of decapod evolution.</title>
        <authorList>
            <person name="Jeong J.-H."/>
            <person name="Song I."/>
            <person name="Kim S."/>
            <person name="Choi T."/>
            <person name="Kim D."/>
            <person name="Ryu S."/>
            <person name="Kim W."/>
        </authorList>
    </citation>
    <scope>NUCLEOTIDE SEQUENCE [LARGE SCALE GENOMIC DNA]</scope>
    <source>
        <tissue evidence="1">Muscle</tissue>
    </source>
</reference>
<proteinExistence type="predicted"/>
<accession>A0A5B7EQJ8</accession>
<name>A0A5B7EQJ8_PORTR</name>
<protein>
    <submittedName>
        <fullName evidence="1">Uncharacterized protein</fullName>
    </submittedName>
</protein>
<sequence>MLTIKVLRNDAFHAFAGLNSWKAYGPDGVPPIVLKNCASVVAPCLAKLFQKGQLAKGNKNGKKRLTVLPFPLKVK</sequence>
<gene>
    <name evidence="1" type="ORF">E2C01_030482</name>
</gene>
<evidence type="ECO:0000313" key="1">
    <source>
        <dbReference type="EMBL" id="MPC37010.1"/>
    </source>
</evidence>
<organism evidence="1 2">
    <name type="scientific">Portunus trituberculatus</name>
    <name type="common">Swimming crab</name>
    <name type="synonym">Neptunus trituberculatus</name>
    <dbReference type="NCBI Taxonomy" id="210409"/>
    <lineage>
        <taxon>Eukaryota</taxon>
        <taxon>Metazoa</taxon>
        <taxon>Ecdysozoa</taxon>
        <taxon>Arthropoda</taxon>
        <taxon>Crustacea</taxon>
        <taxon>Multicrustacea</taxon>
        <taxon>Malacostraca</taxon>
        <taxon>Eumalacostraca</taxon>
        <taxon>Eucarida</taxon>
        <taxon>Decapoda</taxon>
        <taxon>Pleocyemata</taxon>
        <taxon>Brachyura</taxon>
        <taxon>Eubrachyura</taxon>
        <taxon>Portunoidea</taxon>
        <taxon>Portunidae</taxon>
        <taxon>Portuninae</taxon>
        <taxon>Portunus</taxon>
    </lineage>
</organism>
<evidence type="ECO:0000313" key="2">
    <source>
        <dbReference type="Proteomes" id="UP000324222"/>
    </source>
</evidence>